<dbReference type="eggNOG" id="COG0635">
    <property type="taxonomic scope" value="Bacteria"/>
</dbReference>
<dbReference type="CDD" id="cd01335">
    <property type="entry name" value="Radical_SAM"/>
    <property type="match status" value="1"/>
</dbReference>
<dbReference type="GO" id="GO:0005737">
    <property type="term" value="C:cytoplasm"/>
    <property type="evidence" value="ECO:0007669"/>
    <property type="project" value="TreeGrafter"/>
</dbReference>
<comment type="caution">
    <text evidence="2">The sequence shown here is derived from an EMBL/GenBank/DDBJ whole genome shotgun (WGS) entry which is preliminary data.</text>
</comment>
<dbReference type="EMBL" id="ACYG01000009">
    <property type="protein sequence ID" value="EEV18510.1"/>
    <property type="molecule type" value="Genomic_DNA"/>
</dbReference>
<dbReference type="GO" id="GO:0003824">
    <property type="term" value="F:catalytic activity"/>
    <property type="evidence" value="ECO:0007669"/>
    <property type="project" value="InterPro"/>
</dbReference>
<dbReference type="OrthoDB" id="9808022at2"/>
<dbReference type="SMART" id="SM00729">
    <property type="entry name" value="Elp3"/>
    <property type="match status" value="1"/>
</dbReference>
<dbReference type="AlphaFoldDB" id="C8PEN2"/>
<dbReference type="PANTHER" id="PTHR13932">
    <property type="entry name" value="COPROPORPHYRINIGEN III OXIDASE"/>
    <property type="match status" value="1"/>
</dbReference>
<protein>
    <submittedName>
        <fullName evidence="2">Radical SAM domain protein</fullName>
    </submittedName>
</protein>
<feature type="domain" description="Radical SAM core" evidence="1">
    <location>
        <begin position="31"/>
        <end position="265"/>
    </location>
</feature>
<dbReference type="PANTHER" id="PTHR13932:SF5">
    <property type="entry name" value="RADICAL S-ADENOSYL METHIONINE DOMAIN-CONTAINING PROTEIN 1, MITOCHONDRIAL"/>
    <property type="match status" value="1"/>
</dbReference>
<name>C8PEN2_9BACT</name>
<gene>
    <name evidence="2" type="ORF">CAMGR0001_2521</name>
</gene>
<evidence type="ECO:0000313" key="2">
    <source>
        <dbReference type="EMBL" id="EEV18510.1"/>
    </source>
</evidence>
<dbReference type="GO" id="GO:0051539">
    <property type="term" value="F:4 iron, 4 sulfur cluster binding"/>
    <property type="evidence" value="ECO:0007669"/>
    <property type="project" value="TreeGrafter"/>
</dbReference>
<dbReference type="PROSITE" id="PS51918">
    <property type="entry name" value="RADICAL_SAM"/>
    <property type="match status" value="1"/>
</dbReference>
<dbReference type="InterPro" id="IPR034505">
    <property type="entry name" value="Coproporphyrinogen-III_oxidase"/>
</dbReference>
<dbReference type="SFLD" id="SFLDG01065">
    <property type="entry name" value="anaerobic_coproporphyrinogen-I"/>
    <property type="match status" value="1"/>
</dbReference>
<dbReference type="Proteomes" id="UP000005709">
    <property type="component" value="Unassembled WGS sequence"/>
</dbReference>
<dbReference type="InterPro" id="IPR023404">
    <property type="entry name" value="rSAM_horseshoe"/>
</dbReference>
<dbReference type="GO" id="GO:0006779">
    <property type="term" value="P:porphyrin-containing compound biosynthetic process"/>
    <property type="evidence" value="ECO:0007669"/>
    <property type="project" value="TreeGrafter"/>
</dbReference>
<dbReference type="Gene3D" id="3.80.30.20">
    <property type="entry name" value="tm_1862 like domain"/>
    <property type="match status" value="1"/>
</dbReference>
<evidence type="ECO:0000259" key="1">
    <source>
        <dbReference type="PROSITE" id="PS51918"/>
    </source>
</evidence>
<organism evidence="2 3">
    <name type="scientific">Campylobacter gracilis RM3268</name>
    <dbReference type="NCBI Taxonomy" id="553220"/>
    <lineage>
        <taxon>Bacteria</taxon>
        <taxon>Pseudomonadati</taxon>
        <taxon>Campylobacterota</taxon>
        <taxon>Epsilonproteobacteria</taxon>
        <taxon>Campylobacterales</taxon>
        <taxon>Campylobacteraceae</taxon>
        <taxon>Campylobacter</taxon>
    </lineage>
</organism>
<dbReference type="InterPro" id="IPR007197">
    <property type="entry name" value="rSAM"/>
</dbReference>
<evidence type="ECO:0000313" key="3">
    <source>
        <dbReference type="Proteomes" id="UP000005709"/>
    </source>
</evidence>
<accession>C8PEN2</accession>
<keyword evidence="3" id="KW-1185">Reference proteome</keyword>
<dbReference type="SFLD" id="SFLDS00029">
    <property type="entry name" value="Radical_SAM"/>
    <property type="match status" value="1"/>
</dbReference>
<dbReference type="SUPFAM" id="SSF102114">
    <property type="entry name" value="Radical SAM enzymes"/>
    <property type="match status" value="1"/>
</dbReference>
<dbReference type="Pfam" id="PF04055">
    <property type="entry name" value="Radical_SAM"/>
    <property type="match status" value="1"/>
</dbReference>
<dbReference type="InterPro" id="IPR006638">
    <property type="entry name" value="Elp3/MiaA/NifB-like_rSAM"/>
</dbReference>
<sequence length="405" mass="46079">MFKERIKSHHRSKLFESVSASENELFDALEQPAKDSDCVIYLHVPFCDNICSFCSMMRSKLGDELDEYAKFLIRQIKDYGEMPYFDTKKIKSIYFGGGTPSVFSETHFEKVLGALHKNFKIADDCEISVETTLHNLDLQKALSLQSFGVNRFSIGVQTFSRQGRALLNRVHKPARAIERLKDLREKFDGMLCCDIIYNFPNESVEEALEDARYVDELGLDSASFYSLMFFEGSELYKKIDKSYYDLEIDKKLHHAFAGALLIGSDNFEVLELTKLARKGRDNYGYIKLSHKGTDILPIGNGAGGHVAGFGIYGVSGHKMISRIDEREAKYGVLSNLFQYPIVSLNELKEALSASIYDEALQKLKEFESWGLLELKDEKSVLNLDGIFWGNNINEEIANIMKKDFV</sequence>
<dbReference type="STRING" id="824.CGRAC_0445"/>
<dbReference type="RefSeq" id="WP_005869517.1">
    <property type="nucleotide sequence ID" value="NZ_ACYG01000009.1"/>
</dbReference>
<reference evidence="2 3" key="1">
    <citation type="submission" date="2009-07" db="EMBL/GenBank/DDBJ databases">
        <authorList>
            <person name="Madupu R."/>
            <person name="Sebastian Y."/>
            <person name="Durkin A.S."/>
            <person name="Torralba M."/>
            <person name="Methe B."/>
            <person name="Sutton G.G."/>
            <person name="Strausberg R.L."/>
            <person name="Nelson K.E."/>
        </authorList>
    </citation>
    <scope>NUCLEOTIDE SEQUENCE [LARGE SCALE GENOMIC DNA]</scope>
    <source>
        <strain evidence="2 3">RM3268</strain>
    </source>
</reference>
<dbReference type="InterPro" id="IPR058240">
    <property type="entry name" value="rSAM_sf"/>
</dbReference>
<proteinExistence type="predicted"/>